<evidence type="ECO:0000313" key="6">
    <source>
        <dbReference type="EMBL" id="MBJ7882266.1"/>
    </source>
</evidence>
<accession>A0A934KVW9</accession>
<dbReference type="GO" id="GO:0016787">
    <property type="term" value="F:hydrolase activity"/>
    <property type="evidence" value="ECO:0007669"/>
    <property type="project" value="UniProtKB-UniRule"/>
</dbReference>
<dbReference type="CDD" id="cd07205">
    <property type="entry name" value="Pat_PNPLA6_PNPLA7_NTE1_like"/>
    <property type="match status" value="1"/>
</dbReference>
<keyword evidence="3 4" id="KW-0443">Lipid metabolism</keyword>
<dbReference type="InterPro" id="IPR050301">
    <property type="entry name" value="NTE"/>
</dbReference>
<proteinExistence type="predicted"/>
<dbReference type="PANTHER" id="PTHR14226:SF76">
    <property type="entry name" value="NTE FAMILY PROTEIN RSSA"/>
    <property type="match status" value="1"/>
</dbReference>
<feature type="domain" description="PNPLA" evidence="5">
    <location>
        <begin position="46"/>
        <end position="236"/>
    </location>
</feature>
<evidence type="ECO:0000256" key="3">
    <source>
        <dbReference type="ARBA" id="ARBA00023098"/>
    </source>
</evidence>
<dbReference type="SUPFAM" id="SSF52151">
    <property type="entry name" value="FabD/lysophospholipase-like"/>
    <property type="match status" value="1"/>
</dbReference>
<dbReference type="Proteomes" id="UP000662373">
    <property type="component" value="Unassembled WGS sequence"/>
</dbReference>
<comment type="caution">
    <text evidence="6">The sequence shown here is derived from an EMBL/GenBank/DDBJ whole genome shotgun (WGS) entry which is preliminary data.</text>
</comment>
<keyword evidence="7" id="KW-1185">Reference proteome</keyword>
<evidence type="ECO:0000256" key="4">
    <source>
        <dbReference type="PROSITE-ProRule" id="PRU01161"/>
    </source>
</evidence>
<dbReference type="EMBL" id="JAEHJZ010000042">
    <property type="protein sequence ID" value="MBJ7882266.1"/>
    <property type="molecule type" value="Genomic_DNA"/>
</dbReference>
<name>A0A934KVW9_9FLAO</name>
<keyword evidence="1 4" id="KW-0378">Hydrolase</keyword>
<dbReference type="InterPro" id="IPR043864">
    <property type="entry name" value="Omp85-like_dom"/>
</dbReference>
<dbReference type="Pfam" id="PF01734">
    <property type="entry name" value="Patatin"/>
    <property type="match status" value="1"/>
</dbReference>
<feature type="short sequence motif" description="DGA/G" evidence="4">
    <location>
        <begin position="223"/>
        <end position="225"/>
    </location>
</feature>
<evidence type="ECO:0000313" key="7">
    <source>
        <dbReference type="Proteomes" id="UP000662373"/>
    </source>
</evidence>
<evidence type="ECO:0000256" key="1">
    <source>
        <dbReference type="ARBA" id="ARBA00022801"/>
    </source>
</evidence>
<dbReference type="AlphaFoldDB" id="A0A934KVW9"/>
<organism evidence="6 7">
    <name type="scientific">Gelidibacter salicanalis</name>
    <dbReference type="NCBI Taxonomy" id="291193"/>
    <lineage>
        <taxon>Bacteria</taxon>
        <taxon>Pseudomonadati</taxon>
        <taxon>Bacteroidota</taxon>
        <taxon>Flavobacteriia</taxon>
        <taxon>Flavobacteriales</taxon>
        <taxon>Flavobacteriaceae</taxon>
        <taxon>Gelidibacter</taxon>
    </lineage>
</organism>
<feature type="active site" description="Nucleophile" evidence="4">
    <location>
        <position position="79"/>
    </location>
</feature>
<dbReference type="InterPro" id="IPR016035">
    <property type="entry name" value="Acyl_Trfase/lysoPLipase"/>
</dbReference>
<protein>
    <submittedName>
        <fullName evidence="6">Patatin-like phospholipase family protein</fullName>
    </submittedName>
</protein>
<dbReference type="GO" id="GO:0016042">
    <property type="term" value="P:lipid catabolic process"/>
    <property type="evidence" value="ECO:0007669"/>
    <property type="project" value="UniProtKB-UniRule"/>
</dbReference>
<dbReference type="InterPro" id="IPR002641">
    <property type="entry name" value="PNPLA_dom"/>
</dbReference>
<sequence>MKACKLKIHTLKTKFHITFLLLCIGILTQAQDNILQKYQKEPKVGLVLSGGGAKGFAHIGVLKVIDSLNIKVDYIAGTSMGAIVGSLYASGYSGKQLDSIFRSLNFDDVISDNLPRSAKTFYERDNSEKYAVTLPFTNFKLKLPSALSRGQNIFNLLSKLTLHVTDITDFEKLPIPFFCVATDIETGKAIILNHGNLAQTVTASGAFPSLFQPVIINDQVLIDGGVINNYPIEELKAKGMDIIIGVDVQDGLASREDLISAPSILLQINNYRTISDMVEKAEKTDIYIKPDITDYTVVSFSEGKRIIENGVKAARLKVDDLKKLPKYKTSREVELDLISKDSITINQVKIHGNNRYTRAYILGKLKLLQDTKVSYSDFNEGVNNLVATNNFTTFYFEFQKTKTPNVFNLTATVEETNITNFLKFGVHYDDLYKSAVLLNITRKRALLDDDVVSLDLILGDQVRYNFEYYIDKGFYWSIGVRSRFNQFNRNVNAKLFLNDYEQSLVGLNKIDIELEDQTNQIYFQTLFRKDFALSLGGEHKRLKIKSETVVSNGQDKKKFFENTDYLSVFGTLRLDRYDNKYYPKNGVYFSGDFHLFLHASHFNADFNKFSMTKADIGYAFRITDKLSANIFTQGGFKIGDANTQSLDYALGGYGNNFINNFISFYGYDYVALTGDSFVKSTLSLDYEIFKKNHITLAANFANIGYGIFESGDWFNSPYSGYAIGYGLETFLGPIEAKYTYTPELGKSIWLFNLGFWF</sequence>
<dbReference type="PANTHER" id="PTHR14226">
    <property type="entry name" value="NEUROPATHY TARGET ESTERASE/SWISS CHEESE D.MELANOGASTER"/>
    <property type="match status" value="1"/>
</dbReference>
<keyword evidence="2 4" id="KW-0442">Lipid degradation</keyword>
<gene>
    <name evidence="6" type="ORF">JEM65_16660</name>
</gene>
<feature type="active site" description="Proton acceptor" evidence="4">
    <location>
        <position position="223"/>
    </location>
</feature>
<reference evidence="6 7" key="1">
    <citation type="submission" date="2020-09" db="EMBL/GenBank/DDBJ databases">
        <title>Draft genome of Gelidibacter salicanalis PAMC21136.</title>
        <authorList>
            <person name="Park H."/>
        </authorList>
    </citation>
    <scope>NUCLEOTIDE SEQUENCE [LARGE SCALE GENOMIC DNA]</scope>
    <source>
        <strain evidence="6 7">PAMC21136</strain>
    </source>
</reference>
<evidence type="ECO:0000259" key="5">
    <source>
        <dbReference type="PROSITE" id="PS51635"/>
    </source>
</evidence>
<dbReference type="Pfam" id="PF19143">
    <property type="entry name" value="Omp85_2"/>
    <property type="match status" value="1"/>
</dbReference>
<dbReference type="Gene3D" id="3.10.20.310">
    <property type="entry name" value="membrane protein fhac"/>
    <property type="match status" value="1"/>
</dbReference>
<dbReference type="PROSITE" id="PS51635">
    <property type="entry name" value="PNPLA"/>
    <property type="match status" value="1"/>
</dbReference>
<dbReference type="Gene3D" id="3.40.1090.10">
    <property type="entry name" value="Cytosolic phospholipase A2 catalytic domain"/>
    <property type="match status" value="1"/>
</dbReference>
<feature type="short sequence motif" description="GXSXG" evidence="4">
    <location>
        <begin position="77"/>
        <end position="81"/>
    </location>
</feature>
<evidence type="ECO:0000256" key="2">
    <source>
        <dbReference type="ARBA" id="ARBA00022963"/>
    </source>
</evidence>
<feature type="short sequence motif" description="GXGXXG" evidence="4">
    <location>
        <begin position="50"/>
        <end position="55"/>
    </location>
</feature>